<accession>A0A5C6UIC8</accession>
<keyword evidence="5" id="KW-1185">Reference proteome</keyword>
<evidence type="ECO:0000313" key="4">
    <source>
        <dbReference type="EMBL" id="TXC71825.1"/>
    </source>
</evidence>
<evidence type="ECO:0000313" key="5">
    <source>
        <dbReference type="Proteomes" id="UP000321250"/>
    </source>
</evidence>
<dbReference type="OrthoDB" id="199120at2"/>
<dbReference type="PANTHER" id="PTHR43363">
    <property type="entry name" value="HYPOXANTHINE PHOSPHORIBOSYLTRANSFERASE"/>
    <property type="match status" value="1"/>
</dbReference>
<keyword evidence="2 4" id="KW-0808">Transferase</keyword>
<keyword evidence="1 4" id="KW-0328">Glycosyltransferase</keyword>
<dbReference type="GO" id="GO:0016757">
    <property type="term" value="F:glycosyltransferase activity"/>
    <property type="evidence" value="ECO:0007669"/>
    <property type="project" value="UniProtKB-KW"/>
</dbReference>
<comment type="caution">
    <text evidence="4">The sequence shown here is derived from an EMBL/GenBank/DDBJ whole genome shotgun (WGS) entry which is preliminary data.</text>
</comment>
<dbReference type="CDD" id="cd06223">
    <property type="entry name" value="PRTases_typeI"/>
    <property type="match status" value="1"/>
</dbReference>
<dbReference type="RefSeq" id="WP_147083102.1">
    <property type="nucleotide sequence ID" value="NZ_VOQR01000001.1"/>
</dbReference>
<name>A0A5C6UIC8_9SPHN</name>
<evidence type="ECO:0000259" key="3">
    <source>
        <dbReference type="Pfam" id="PF00156"/>
    </source>
</evidence>
<dbReference type="SUPFAM" id="SSF53271">
    <property type="entry name" value="PRTase-like"/>
    <property type="match status" value="1"/>
</dbReference>
<dbReference type="Pfam" id="PF00156">
    <property type="entry name" value="Pribosyltran"/>
    <property type="match status" value="1"/>
</dbReference>
<dbReference type="InterPro" id="IPR000836">
    <property type="entry name" value="PRTase_dom"/>
</dbReference>
<protein>
    <submittedName>
        <fullName evidence="4">Phosphoribosyltransferase</fullName>
    </submittedName>
</protein>
<gene>
    <name evidence="4" type="ORF">FSB78_13335</name>
</gene>
<sequence length="172" mass="18540">MPIFTPIPQDEFVAAVHTLAAKLAADTDWKPDFIIGIGRGGLVPAVFLSHATGLSTLSVDFSSQVKDFADAPLVKLAARTQAGERLLFVDDINDSGRTITHLRRALADAGAVDGAVRFAMLIDNISSAERIDYTARQIDRHVTKDWFVFPWEAVAPAAAIELDATAVPDRIA</sequence>
<evidence type="ECO:0000256" key="1">
    <source>
        <dbReference type="ARBA" id="ARBA00022676"/>
    </source>
</evidence>
<dbReference type="Proteomes" id="UP000321250">
    <property type="component" value="Unassembled WGS sequence"/>
</dbReference>
<dbReference type="PANTHER" id="PTHR43363:SF1">
    <property type="entry name" value="HYPOXANTHINE-GUANINE PHOSPHORIBOSYLTRANSFERASE"/>
    <property type="match status" value="1"/>
</dbReference>
<organism evidence="4 5">
    <name type="scientific">Sphingomonas ginsenosidivorax</name>
    <dbReference type="NCBI Taxonomy" id="862135"/>
    <lineage>
        <taxon>Bacteria</taxon>
        <taxon>Pseudomonadati</taxon>
        <taxon>Pseudomonadota</taxon>
        <taxon>Alphaproteobacteria</taxon>
        <taxon>Sphingomonadales</taxon>
        <taxon>Sphingomonadaceae</taxon>
        <taxon>Sphingomonas</taxon>
    </lineage>
</organism>
<feature type="domain" description="Phosphoribosyltransferase" evidence="3">
    <location>
        <begin position="11"/>
        <end position="152"/>
    </location>
</feature>
<proteinExistence type="predicted"/>
<dbReference type="Gene3D" id="3.40.50.2020">
    <property type="match status" value="1"/>
</dbReference>
<dbReference type="AlphaFoldDB" id="A0A5C6UIC8"/>
<evidence type="ECO:0000256" key="2">
    <source>
        <dbReference type="ARBA" id="ARBA00022679"/>
    </source>
</evidence>
<reference evidence="4 5" key="1">
    <citation type="journal article" date="2013" name="Antonie Van Leeuwenhoek">
        <title>Sphingomonas ginsenosidivorax sp. nov., with the ability to transform ginsenosides.</title>
        <authorList>
            <person name="Jin X.F."/>
            <person name="Kim J.K."/>
            <person name="Liu Q.M."/>
            <person name="Kang M.S."/>
            <person name="He D."/>
            <person name="Jin F.X."/>
            <person name="Kim S.C."/>
            <person name="Im W.T."/>
        </authorList>
    </citation>
    <scope>NUCLEOTIDE SEQUENCE [LARGE SCALE GENOMIC DNA]</scope>
    <source>
        <strain evidence="4 5">KHI67</strain>
    </source>
</reference>
<dbReference type="EMBL" id="VOQR01000001">
    <property type="protein sequence ID" value="TXC71825.1"/>
    <property type="molecule type" value="Genomic_DNA"/>
</dbReference>
<dbReference type="InterPro" id="IPR029057">
    <property type="entry name" value="PRTase-like"/>
</dbReference>